<evidence type="ECO:0000259" key="1">
    <source>
        <dbReference type="Pfam" id="PF07969"/>
    </source>
</evidence>
<dbReference type="InterPro" id="IPR011059">
    <property type="entry name" value="Metal-dep_hydrolase_composite"/>
</dbReference>
<gene>
    <name evidence="2" type="ORF">R7226_18985</name>
</gene>
<dbReference type="RefSeq" id="WP_318598824.1">
    <property type="nucleotide sequence ID" value="NZ_JAWSTH010000056.1"/>
</dbReference>
<dbReference type="Proteomes" id="UP001284601">
    <property type="component" value="Unassembled WGS sequence"/>
</dbReference>
<comment type="caution">
    <text evidence="2">The sequence shown here is derived from an EMBL/GenBank/DDBJ whole genome shotgun (WGS) entry which is preliminary data.</text>
</comment>
<protein>
    <submittedName>
        <fullName evidence="2">Amidohydrolase family protein</fullName>
    </submittedName>
</protein>
<dbReference type="InterPro" id="IPR013108">
    <property type="entry name" value="Amidohydro_3"/>
</dbReference>
<feature type="domain" description="Amidohydrolase 3" evidence="1">
    <location>
        <begin position="54"/>
        <end position="532"/>
    </location>
</feature>
<dbReference type="Gene3D" id="3.20.20.140">
    <property type="entry name" value="Metal-dependent hydrolases"/>
    <property type="match status" value="1"/>
</dbReference>
<dbReference type="Gene3D" id="2.30.40.10">
    <property type="entry name" value="Urease, subunit C, domain 1"/>
    <property type="match status" value="1"/>
</dbReference>
<dbReference type="PANTHER" id="PTHR22642:SF2">
    <property type="entry name" value="PROTEIN LONG AFTER FAR-RED 3"/>
    <property type="match status" value="1"/>
</dbReference>
<reference evidence="2 3" key="2">
    <citation type="submission" date="2023-10" db="EMBL/GenBank/DDBJ databases">
        <authorList>
            <person name="Han X.F."/>
        </authorList>
    </citation>
    <scope>NUCLEOTIDE SEQUENCE [LARGE SCALE GENOMIC DNA]</scope>
    <source>
        <strain evidence="2 3">KCTC 39840</strain>
    </source>
</reference>
<dbReference type="Pfam" id="PF07969">
    <property type="entry name" value="Amidohydro_3"/>
    <property type="match status" value="1"/>
</dbReference>
<evidence type="ECO:0000313" key="2">
    <source>
        <dbReference type="EMBL" id="MDW5596440.1"/>
    </source>
</evidence>
<dbReference type="SUPFAM" id="SSF51556">
    <property type="entry name" value="Metallo-dependent hydrolases"/>
    <property type="match status" value="1"/>
</dbReference>
<name>A0ABU4HSZ3_9ACTN</name>
<reference evidence="3" key="1">
    <citation type="submission" date="2023-07" db="EMBL/GenBank/DDBJ databases">
        <title>Conexibacter stalactiti sp. nov., isolated from stalactites in a lava cave and emended description of the genus Conexibacter.</title>
        <authorList>
            <person name="Lee S.D."/>
        </authorList>
    </citation>
    <scope>NUCLEOTIDE SEQUENCE [LARGE SCALE GENOMIC DNA]</scope>
    <source>
        <strain evidence="3">KCTC 39840</strain>
    </source>
</reference>
<dbReference type="SUPFAM" id="SSF51338">
    <property type="entry name" value="Composite domain of metallo-dependent hydrolases"/>
    <property type="match status" value="1"/>
</dbReference>
<dbReference type="PANTHER" id="PTHR22642">
    <property type="entry name" value="IMIDAZOLONEPROPIONASE"/>
    <property type="match status" value="1"/>
</dbReference>
<dbReference type="InterPro" id="IPR032466">
    <property type="entry name" value="Metal_Hydrolase"/>
</dbReference>
<keyword evidence="3" id="KW-1185">Reference proteome</keyword>
<sequence length="534" mass="56198">MDITLAIVGANVRTLDPARPRASAVALAADGTIAAVGDDREIRALCGPRTELLDGADLTVLPGLVDSHIHPVWGALLARGPELRAVHDVAGLRAVLQAERARVGPQALVRGWALDYAALDGVAWPGELLEELAGGPALISYVDLHTHVATPSALARAGVTAPPALTGNSEIPFRDGRPTGELIELAAYWHVSDALDPITPAQLRDGVRDNLRRFNAFGLTGGHAMDGDLTAYALLDELEAAGELTARLLVPLLLLPQTGDEQVEEFLRHRDDHGTLWRGGVAKFFADGVIETGTAWLEEPDTRGGGGDCYWPDPRRLRDLTVRFARAGFQCATHAIGDRAVRETLDAYAAASTPPANGGLHRIEHLEVLPDDLLTRCVEERVAVSLQPLHGQWRAADGSDEWTRRLGPARGARVWRAGDAHAAGATVALGSDWPVAQADPRLGIGYALLRRLPGDRAMPAPDPAQALTAAQALAGYTTAAAATVGSAAHAGRIAPGCDGDLTVFGGDPVTVEPDALAELPVALTIVGGRVVHRG</sequence>
<accession>A0ABU4HSZ3</accession>
<dbReference type="EMBL" id="JAWSTH010000056">
    <property type="protein sequence ID" value="MDW5596440.1"/>
    <property type="molecule type" value="Genomic_DNA"/>
</dbReference>
<evidence type="ECO:0000313" key="3">
    <source>
        <dbReference type="Proteomes" id="UP001284601"/>
    </source>
</evidence>
<organism evidence="2 3">
    <name type="scientific">Conexibacter stalactiti</name>
    <dbReference type="NCBI Taxonomy" id="1940611"/>
    <lineage>
        <taxon>Bacteria</taxon>
        <taxon>Bacillati</taxon>
        <taxon>Actinomycetota</taxon>
        <taxon>Thermoleophilia</taxon>
        <taxon>Solirubrobacterales</taxon>
        <taxon>Conexibacteraceae</taxon>
        <taxon>Conexibacter</taxon>
    </lineage>
</organism>
<proteinExistence type="predicted"/>
<dbReference type="Gene3D" id="3.10.310.70">
    <property type="match status" value="1"/>
</dbReference>